<dbReference type="EMBL" id="CBXF010000001">
    <property type="protein sequence ID" value="CDL80924.1"/>
    <property type="molecule type" value="Genomic_DNA"/>
</dbReference>
<protein>
    <recommendedName>
        <fullName evidence="1">Thoeris anti-defense 2-like domain-containing protein</fullName>
    </recommendedName>
</protein>
<dbReference type="OrthoDB" id="6445736at2"/>
<evidence type="ECO:0000313" key="2">
    <source>
        <dbReference type="EMBL" id="CDL80924.1"/>
    </source>
</evidence>
<dbReference type="GeneID" id="97123973"/>
<dbReference type="Proteomes" id="UP000019202">
    <property type="component" value="Unassembled WGS sequence"/>
</dbReference>
<sequence>MSEVNKPENKKMGYECQINPDDYKIKAKVELSSSITAPISSFPWAIIQLYFGNQLYRKDWDSPMQYLYLKPQSSVEQTYMQVHDKHGHWKDWKPDQEDMVSC</sequence>
<keyword evidence="3" id="KW-1185">Reference proteome</keyword>
<dbReference type="AlphaFoldDB" id="W1IR86"/>
<dbReference type="Pfam" id="PF11195">
    <property type="entry name" value="Tad2-like"/>
    <property type="match status" value="1"/>
</dbReference>
<evidence type="ECO:0000259" key="1">
    <source>
        <dbReference type="Pfam" id="PF11195"/>
    </source>
</evidence>
<reference evidence="2" key="1">
    <citation type="submission" date="2013-11" db="EMBL/GenBank/DDBJ databases">
        <title>Draft genome sequence and annotation of the entomopathogenic bacteria, Xenorhabdus cabanillasi strain JM26 and Xenorhabdus szentirmai strain DSM 16338.</title>
        <authorList>
            <person name="Gualtieri M."/>
            <person name="Ogier J.C."/>
            <person name="Pages S."/>
            <person name="Givaudan A."/>
            <person name="Gaudriault S."/>
        </authorList>
    </citation>
    <scope>NUCLEOTIDE SEQUENCE [LARGE SCALE GENOMIC DNA]</scope>
    <source>
        <strain evidence="2">DSM 16338</strain>
    </source>
</reference>
<dbReference type="InterPro" id="IPR021361">
    <property type="entry name" value="Tad2-like_dom"/>
</dbReference>
<comment type="caution">
    <text evidence="2">The sequence shown here is derived from an EMBL/GenBank/DDBJ whole genome shotgun (WGS) entry which is preliminary data.</text>
</comment>
<feature type="domain" description="Thoeris anti-defense 2-like" evidence="1">
    <location>
        <begin position="41"/>
        <end position="101"/>
    </location>
</feature>
<dbReference type="RefSeq" id="WP_038234036.1">
    <property type="nucleotide sequence ID" value="NZ_CAWLWS010000001.1"/>
</dbReference>
<gene>
    <name evidence="2" type="ORF">XSR1_10354</name>
</gene>
<proteinExistence type="predicted"/>
<name>W1IR86_9GAMM</name>
<evidence type="ECO:0000313" key="3">
    <source>
        <dbReference type="Proteomes" id="UP000019202"/>
    </source>
</evidence>
<organism evidence="2 3">
    <name type="scientific">Xenorhabdus szentirmaii DSM 16338</name>
    <dbReference type="NCBI Taxonomy" id="1427518"/>
    <lineage>
        <taxon>Bacteria</taxon>
        <taxon>Pseudomonadati</taxon>
        <taxon>Pseudomonadota</taxon>
        <taxon>Gammaproteobacteria</taxon>
        <taxon>Enterobacterales</taxon>
        <taxon>Morganellaceae</taxon>
        <taxon>Xenorhabdus</taxon>
    </lineage>
</organism>
<dbReference type="STRING" id="1427518.XSR1_10354"/>
<accession>W1IR86</accession>